<dbReference type="AlphaFoldDB" id="A0A8H6Y7X1"/>
<accession>A0A8H6Y7X1</accession>
<reference evidence="1" key="1">
    <citation type="submission" date="2020-05" db="EMBL/GenBank/DDBJ databases">
        <title>Mycena genomes resolve the evolution of fungal bioluminescence.</title>
        <authorList>
            <person name="Tsai I.J."/>
        </authorList>
    </citation>
    <scope>NUCLEOTIDE SEQUENCE</scope>
    <source>
        <strain evidence="1">160909Yilan</strain>
    </source>
</reference>
<gene>
    <name evidence="1" type="ORF">MSAN_01539300</name>
</gene>
<protein>
    <recommendedName>
        <fullName evidence="3">F-box domain-containing protein</fullName>
    </recommendedName>
</protein>
<dbReference type="Proteomes" id="UP000623467">
    <property type="component" value="Unassembled WGS sequence"/>
</dbReference>
<evidence type="ECO:0000313" key="2">
    <source>
        <dbReference type="Proteomes" id="UP000623467"/>
    </source>
</evidence>
<organism evidence="1 2">
    <name type="scientific">Mycena sanguinolenta</name>
    <dbReference type="NCBI Taxonomy" id="230812"/>
    <lineage>
        <taxon>Eukaryota</taxon>
        <taxon>Fungi</taxon>
        <taxon>Dikarya</taxon>
        <taxon>Basidiomycota</taxon>
        <taxon>Agaricomycotina</taxon>
        <taxon>Agaricomycetes</taxon>
        <taxon>Agaricomycetidae</taxon>
        <taxon>Agaricales</taxon>
        <taxon>Marasmiineae</taxon>
        <taxon>Mycenaceae</taxon>
        <taxon>Mycena</taxon>
    </lineage>
</organism>
<sequence length="453" mass="51089">MPFEGLGEDVLLEVLLFCDISTVLGVSAINKGLRCIALSKELWLSLVLDTRFRDALELPPRNRERLECLSTEELIAVVKNDVAGPCSIWDPKHDESSVTMTRFQISLDDMEYIPEEYLLPGARYILLQSTSTTPQRLYIYDVWSAQRVWQRSVQSAHNRKMCRVDLAPGSAIARVFFVQTVDHPSTACDSTLHVEEVDLTTGVSHELFNFSLDGMVSGVKQFDIAGDFLLASMEHSRSINTMAMLVLINWRASTFVSLDRNDRSFEQLIPGYIVSTYWEENVPPYACTLTVTALEADSDHWQPLAELESNLAVQLEAGYVPPITMQERLEYNHRPLTPISVISTPDALHAGAYNISVRGFQICERPLRPRTLIERIGNLITRRRKASLEPQAILSYRFTPKQGQASSKLRMVSARRVSNPQQEHCPRAITTSSGNSISVVYRQRRRQTGSDAV</sequence>
<keyword evidence="2" id="KW-1185">Reference proteome</keyword>
<comment type="caution">
    <text evidence="1">The sequence shown here is derived from an EMBL/GenBank/DDBJ whole genome shotgun (WGS) entry which is preliminary data.</text>
</comment>
<evidence type="ECO:0008006" key="3">
    <source>
        <dbReference type="Google" id="ProtNLM"/>
    </source>
</evidence>
<proteinExistence type="predicted"/>
<dbReference type="OrthoDB" id="3202382at2759"/>
<name>A0A8H6Y7X1_9AGAR</name>
<evidence type="ECO:0000313" key="1">
    <source>
        <dbReference type="EMBL" id="KAF7353497.1"/>
    </source>
</evidence>
<dbReference type="EMBL" id="JACAZH010000012">
    <property type="protein sequence ID" value="KAF7353497.1"/>
    <property type="molecule type" value="Genomic_DNA"/>
</dbReference>